<dbReference type="InterPro" id="IPR012946">
    <property type="entry name" value="X8"/>
</dbReference>
<dbReference type="eggNOG" id="ENOG502QQ5G">
    <property type="taxonomic scope" value="Eukaryota"/>
</dbReference>
<keyword evidence="6" id="KW-0378">Hydrolase</keyword>
<feature type="compositionally biased region" description="Pro residues" evidence="12">
    <location>
        <begin position="253"/>
        <end position="265"/>
    </location>
</feature>
<evidence type="ECO:0000313" key="15">
    <source>
        <dbReference type="EMBL" id="ERN10914.1"/>
    </source>
</evidence>
<evidence type="ECO:0000256" key="4">
    <source>
        <dbReference type="ARBA" id="ARBA00022622"/>
    </source>
</evidence>
<evidence type="ECO:0000256" key="8">
    <source>
        <dbReference type="ARBA" id="ARBA00023157"/>
    </source>
</evidence>
<feature type="compositionally biased region" description="Low complexity" evidence="12">
    <location>
        <begin position="317"/>
        <end position="328"/>
    </location>
</feature>
<sequence>MEVMKSSLFLLYLLSPVFSGGGVEGYYSTGVSESLTRNIFYPGHESVKDINTQRIKHLKLFEPDPVMLKSLAYSGQTIAVSVRNEYLSSVSSSVLLAEKWLRTCVLAHFPAIKVNAIVVAENLLCKDTEIQERGMILPAIRNLHSCLIRWGLSKQIKVSTAISMDCLLTKPKFSPSSTKFRGNLAKKFIKPLLIFMSKSQAPYFITSQTHLQNLTLLDMISAHSAAIKDLGFSETRFTILTETPSHRKLTVDPYPPRPTPLPEASPSPFHSSIGFSTPATVTKNPSPPLFSSASPPSQDGSFSFSPEGPRIVIPSMGPSMAPGLGLSSPPSPSSESGHDHLSHYCKKVAEGPSTGHGGGIVQALWCVAKPSVPANDLQEPIDYACGEGGADCEAIRPNGSCYMPDTVVAHASYAFNSYWQKNKHSGGTCSFGGTAMLINSDPSFLHCQFTLT</sequence>
<reference evidence="16" key="1">
    <citation type="journal article" date="2013" name="Science">
        <title>The Amborella genome and the evolution of flowering plants.</title>
        <authorList>
            <consortium name="Amborella Genome Project"/>
        </authorList>
    </citation>
    <scope>NUCLEOTIDE SEQUENCE [LARGE SCALE GENOMIC DNA]</scope>
</reference>
<evidence type="ECO:0000256" key="10">
    <source>
        <dbReference type="ARBA" id="ARBA00023295"/>
    </source>
</evidence>
<evidence type="ECO:0000256" key="7">
    <source>
        <dbReference type="ARBA" id="ARBA00023136"/>
    </source>
</evidence>
<dbReference type="GO" id="GO:0005886">
    <property type="term" value="C:plasma membrane"/>
    <property type="evidence" value="ECO:0000318"/>
    <property type="project" value="GO_Central"/>
</dbReference>
<evidence type="ECO:0000259" key="14">
    <source>
        <dbReference type="SMART" id="SM00768"/>
    </source>
</evidence>
<evidence type="ECO:0000256" key="2">
    <source>
        <dbReference type="ARBA" id="ARBA00008773"/>
    </source>
</evidence>
<keyword evidence="5 13" id="KW-0732">Signal</keyword>
<feature type="compositionally biased region" description="Polar residues" evidence="12">
    <location>
        <begin position="268"/>
        <end position="284"/>
    </location>
</feature>
<organism evidence="15 16">
    <name type="scientific">Amborella trichopoda</name>
    <dbReference type="NCBI Taxonomy" id="13333"/>
    <lineage>
        <taxon>Eukaryota</taxon>
        <taxon>Viridiplantae</taxon>
        <taxon>Streptophyta</taxon>
        <taxon>Embryophyta</taxon>
        <taxon>Tracheophyta</taxon>
        <taxon>Spermatophyta</taxon>
        <taxon>Magnoliopsida</taxon>
        <taxon>Amborellales</taxon>
        <taxon>Amborellaceae</taxon>
        <taxon>Amborella</taxon>
    </lineage>
</organism>
<evidence type="ECO:0000313" key="16">
    <source>
        <dbReference type="Proteomes" id="UP000017836"/>
    </source>
</evidence>
<dbReference type="OMA" id="HALVRWG"/>
<keyword evidence="4" id="KW-0336">GPI-anchor</keyword>
<comment type="subcellular location">
    <subcellularLocation>
        <location evidence="1">Cell membrane</location>
        <topology evidence="1">Lipid-anchor</topology>
        <topology evidence="1">GPI-anchor</topology>
    </subcellularLocation>
</comment>
<dbReference type="InterPro" id="IPR000490">
    <property type="entry name" value="Glyco_hydro_17"/>
</dbReference>
<dbReference type="SUPFAM" id="SSF51445">
    <property type="entry name" value="(Trans)glycosidases"/>
    <property type="match status" value="1"/>
</dbReference>
<dbReference type="InterPro" id="IPR017853">
    <property type="entry name" value="GH"/>
</dbReference>
<dbReference type="Gene3D" id="3.20.20.80">
    <property type="entry name" value="Glycosidases"/>
    <property type="match status" value="1"/>
</dbReference>
<keyword evidence="7" id="KW-0472">Membrane</keyword>
<evidence type="ECO:0000256" key="12">
    <source>
        <dbReference type="SAM" id="MobiDB-lite"/>
    </source>
</evidence>
<evidence type="ECO:0000256" key="9">
    <source>
        <dbReference type="ARBA" id="ARBA00023180"/>
    </source>
</evidence>
<keyword evidence="9" id="KW-0325">Glycoprotein</keyword>
<dbReference type="SMART" id="SM00768">
    <property type="entry name" value="X8"/>
    <property type="match status" value="1"/>
</dbReference>
<dbReference type="PANTHER" id="PTHR31044:SF140">
    <property type="entry name" value="EXPRESSED PROTEIN"/>
    <property type="match status" value="1"/>
</dbReference>
<evidence type="ECO:0000256" key="1">
    <source>
        <dbReference type="ARBA" id="ARBA00004609"/>
    </source>
</evidence>
<dbReference type="PANTHER" id="PTHR31044">
    <property type="entry name" value="BETA-1,3 GLUCANASE"/>
    <property type="match status" value="1"/>
</dbReference>
<dbReference type="KEGG" id="atr:18439095"/>
<accession>W1PST5</accession>
<dbReference type="Proteomes" id="UP000017836">
    <property type="component" value="Unassembled WGS sequence"/>
</dbReference>
<evidence type="ECO:0000256" key="6">
    <source>
        <dbReference type="ARBA" id="ARBA00022801"/>
    </source>
</evidence>
<dbReference type="GO" id="GO:0098552">
    <property type="term" value="C:side of membrane"/>
    <property type="evidence" value="ECO:0007669"/>
    <property type="project" value="UniProtKB-KW"/>
</dbReference>
<evidence type="ECO:0000256" key="13">
    <source>
        <dbReference type="SAM" id="SignalP"/>
    </source>
</evidence>
<dbReference type="InterPro" id="IPR044788">
    <property type="entry name" value="X8_dom_prot"/>
</dbReference>
<comment type="similarity">
    <text evidence="2 11">Belongs to the glycosyl hydrolase 17 family.</text>
</comment>
<evidence type="ECO:0000256" key="11">
    <source>
        <dbReference type="RuleBase" id="RU004335"/>
    </source>
</evidence>
<dbReference type="Pfam" id="PF07983">
    <property type="entry name" value="X8"/>
    <property type="match status" value="1"/>
</dbReference>
<dbReference type="GO" id="GO:0005975">
    <property type="term" value="P:carbohydrate metabolic process"/>
    <property type="evidence" value="ECO:0007669"/>
    <property type="project" value="InterPro"/>
</dbReference>
<dbReference type="AlphaFoldDB" id="W1PST5"/>
<name>W1PST5_AMBTC</name>
<dbReference type="EMBL" id="KI392764">
    <property type="protein sequence ID" value="ERN10914.1"/>
    <property type="molecule type" value="Genomic_DNA"/>
</dbReference>
<protein>
    <recommendedName>
        <fullName evidence="14">X8 domain-containing protein</fullName>
    </recommendedName>
</protein>
<evidence type="ECO:0000256" key="3">
    <source>
        <dbReference type="ARBA" id="ARBA00022475"/>
    </source>
</evidence>
<dbReference type="FunFam" id="1.20.58.1040:FF:000001">
    <property type="entry name" value="Glucan endo-1,3-beta-glucosidase 4"/>
    <property type="match status" value="1"/>
</dbReference>
<dbReference type="OrthoDB" id="421038at2759"/>
<dbReference type="Gramene" id="ERN10914">
    <property type="protein sequence ID" value="ERN10914"/>
    <property type="gene ID" value="AMTR_s00164p00044360"/>
</dbReference>
<keyword evidence="16" id="KW-1185">Reference proteome</keyword>
<gene>
    <name evidence="15" type="ORF">AMTR_s00164p00044360</name>
</gene>
<dbReference type="GO" id="GO:0009506">
    <property type="term" value="C:plasmodesma"/>
    <property type="evidence" value="ECO:0007669"/>
    <property type="project" value="UniProtKB-ARBA"/>
</dbReference>
<feature type="domain" description="X8" evidence="14">
    <location>
        <begin position="364"/>
        <end position="449"/>
    </location>
</feature>
<proteinExistence type="inferred from homology"/>
<evidence type="ECO:0000256" key="5">
    <source>
        <dbReference type="ARBA" id="ARBA00022729"/>
    </source>
</evidence>
<dbReference type="GO" id="GO:0004553">
    <property type="term" value="F:hydrolase activity, hydrolyzing O-glycosyl compounds"/>
    <property type="evidence" value="ECO:0007669"/>
    <property type="project" value="InterPro"/>
</dbReference>
<feature type="signal peptide" evidence="13">
    <location>
        <begin position="1"/>
        <end position="19"/>
    </location>
</feature>
<feature type="region of interest" description="Disordered" evidence="12">
    <location>
        <begin position="247"/>
        <end position="341"/>
    </location>
</feature>
<dbReference type="Pfam" id="PF00332">
    <property type="entry name" value="Glyco_hydro_17"/>
    <property type="match status" value="1"/>
</dbReference>
<keyword evidence="4" id="KW-0449">Lipoprotein</keyword>
<keyword evidence="8" id="KW-1015">Disulfide bond</keyword>
<dbReference type="Gene3D" id="1.20.58.1040">
    <property type="match status" value="1"/>
</dbReference>
<keyword evidence="3" id="KW-1003">Cell membrane</keyword>
<feature type="chain" id="PRO_5004807586" description="X8 domain-containing protein" evidence="13">
    <location>
        <begin position="20"/>
        <end position="452"/>
    </location>
</feature>
<keyword evidence="10" id="KW-0326">Glycosidase</keyword>
<dbReference type="HOGENOM" id="CLU_059462_0_0_1"/>